<dbReference type="STRING" id="1294273.roselon_02807"/>
<accession>W8SRE8</accession>
<keyword evidence="2" id="KW-1185">Reference proteome</keyword>
<sequence>MIQTAVFLPIAGRVAAVPVVATARLRKHDRPVFTRTIPAMRLTRHDARTRHARKLVQYGASA</sequence>
<dbReference type="HOGENOM" id="CLU_2901422_0_0_5"/>
<evidence type="ECO:0000313" key="1">
    <source>
        <dbReference type="EMBL" id="AHM05105.1"/>
    </source>
</evidence>
<name>W8SRE8_9RHOB</name>
<proteinExistence type="predicted"/>
<dbReference type="KEGG" id="red:roselon_02807"/>
<protein>
    <submittedName>
        <fullName evidence="1">Uncharacterized protein</fullName>
    </submittedName>
</protein>
<evidence type="ECO:0000313" key="2">
    <source>
        <dbReference type="Proteomes" id="UP000019593"/>
    </source>
</evidence>
<dbReference type="EMBL" id="CP004372">
    <property type="protein sequence ID" value="AHM05105.1"/>
    <property type="molecule type" value="Genomic_DNA"/>
</dbReference>
<organism evidence="1 2">
    <name type="scientific">Roseicyclus elongatus DSM 19469</name>
    <dbReference type="NCBI Taxonomy" id="1294273"/>
    <lineage>
        <taxon>Bacteria</taxon>
        <taxon>Pseudomonadati</taxon>
        <taxon>Pseudomonadota</taxon>
        <taxon>Alphaproteobacteria</taxon>
        <taxon>Rhodobacterales</taxon>
        <taxon>Roseobacteraceae</taxon>
        <taxon>Roseicyclus</taxon>
    </lineage>
</organism>
<dbReference type="Proteomes" id="UP000019593">
    <property type="component" value="Chromosome"/>
</dbReference>
<dbReference type="AlphaFoldDB" id="W8SRE8"/>
<reference evidence="1 2" key="1">
    <citation type="submission" date="2013-03" db="EMBL/GenBank/DDBJ databases">
        <authorList>
            <person name="Fiebig A."/>
            <person name="Goeker M."/>
            <person name="Klenk H.-P.P."/>
        </authorList>
    </citation>
    <scope>NUCLEOTIDE SEQUENCE [LARGE SCALE GENOMIC DNA]</scope>
    <source>
        <strain evidence="2">DSM 19469</strain>
    </source>
</reference>
<gene>
    <name evidence="1" type="ORF">roselon_02807</name>
</gene>
<dbReference type="RefSeq" id="WP_156945942.1">
    <property type="nucleotide sequence ID" value="NZ_CP004372.1"/>
</dbReference>